<comment type="caution">
    <text evidence="11">The sequence shown here is derived from an EMBL/GenBank/DDBJ whole genome shotgun (WGS) entry which is preliminary data.</text>
</comment>
<keyword evidence="12" id="KW-1185">Reference proteome</keyword>
<dbReference type="InterPro" id="IPR036286">
    <property type="entry name" value="LexA/Signal_pep-like_sf"/>
</dbReference>
<feature type="transmembrane region" description="Helical" evidence="8">
    <location>
        <begin position="12"/>
        <end position="32"/>
    </location>
</feature>
<keyword evidence="8" id="KW-0812">Transmembrane</keyword>
<dbReference type="PANTHER" id="PTHR43390:SF1">
    <property type="entry name" value="CHLOROPLAST PROCESSING PEPTIDASE"/>
    <property type="match status" value="1"/>
</dbReference>
<dbReference type="PROSITE" id="PS00760">
    <property type="entry name" value="SPASE_I_2"/>
    <property type="match status" value="1"/>
</dbReference>
<sequence>MLSELWDWIKTIAISFVIVFLVQTFLFSPAIVSGKSMEPTLQDKEWLFSNKIVYLLGSPKVGDIVVLNNPRRDEEPDNKYFVKRVVGVGGDHIVIRDGALYRNDQLVDEPYTNSVIEGNDMTDLVVPEGQYFVMGDNRKLMMSNDSRSFGPIEEDEILGRIDGVIWPLSKFEWF</sequence>
<dbReference type="RefSeq" id="WP_213520685.1">
    <property type="nucleotide sequence ID" value="NZ_BOSE01000020.1"/>
</dbReference>
<evidence type="ECO:0000256" key="5">
    <source>
        <dbReference type="ARBA" id="ARBA00022670"/>
    </source>
</evidence>
<dbReference type="InterPro" id="IPR000223">
    <property type="entry name" value="Pept_S26A_signal_pept_1"/>
</dbReference>
<organism evidence="11 12">
    <name type="scientific">Paenibacillus montaniterrae</name>
    <dbReference type="NCBI Taxonomy" id="429341"/>
    <lineage>
        <taxon>Bacteria</taxon>
        <taxon>Bacillati</taxon>
        <taxon>Bacillota</taxon>
        <taxon>Bacilli</taxon>
        <taxon>Bacillales</taxon>
        <taxon>Paenibacillaceae</taxon>
        <taxon>Paenibacillus</taxon>
    </lineage>
</organism>
<gene>
    <name evidence="11" type="primary">sip2</name>
    <name evidence="11" type="ORF">J40TS1_53370</name>
</gene>
<dbReference type="InterPro" id="IPR019533">
    <property type="entry name" value="Peptidase_S26"/>
</dbReference>
<feature type="active site" evidence="7">
    <location>
        <position position="83"/>
    </location>
</feature>
<dbReference type="InterPro" id="IPR019756">
    <property type="entry name" value="Pept_S26A_signal_pept_1_Ser-AS"/>
</dbReference>
<evidence type="ECO:0000256" key="9">
    <source>
        <dbReference type="RuleBase" id="RU362042"/>
    </source>
</evidence>
<dbReference type="Pfam" id="PF10502">
    <property type="entry name" value="Peptidase_S26"/>
    <property type="match status" value="1"/>
</dbReference>
<evidence type="ECO:0000256" key="4">
    <source>
        <dbReference type="ARBA" id="ARBA00013208"/>
    </source>
</evidence>
<dbReference type="EC" id="3.4.21.89" evidence="4 8"/>
<feature type="active site" evidence="7">
    <location>
        <position position="36"/>
    </location>
</feature>
<protein>
    <recommendedName>
        <fullName evidence="4 8">Signal peptidase I</fullName>
        <ecNumber evidence="4 8">3.4.21.89</ecNumber>
    </recommendedName>
</protein>
<dbReference type="InterPro" id="IPR019757">
    <property type="entry name" value="Pept_S26A_signal_pept_1_Lys-AS"/>
</dbReference>
<comment type="similarity">
    <text evidence="3 9">Belongs to the peptidase S26 family.</text>
</comment>
<dbReference type="GO" id="GO:0009003">
    <property type="term" value="F:signal peptidase activity"/>
    <property type="evidence" value="ECO:0007669"/>
    <property type="project" value="UniProtKB-EC"/>
</dbReference>
<keyword evidence="5 8" id="KW-0645">Protease</keyword>
<dbReference type="CDD" id="cd06530">
    <property type="entry name" value="S26_SPase_I"/>
    <property type="match status" value="1"/>
</dbReference>
<comment type="catalytic activity">
    <reaction evidence="1 8">
        <text>Cleavage of hydrophobic, N-terminal signal or leader sequences from secreted and periplasmic proteins.</text>
        <dbReference type="EC" id="3.4.21.89"/>
    </reaction>
</comment>
<comment type="subcellular location">
    <subcellularLocation>
        <location evidence="2">Cell membrane</location>
        <topology evidence="2">Single-pass type II membrane protein</topology>
    </subcellularLocation>
    <subcellularLocation>
        <location evidence="9">Membrane</location>
        <topology evidence="9">Single-pass type II membrane protein</topology>
    </subcellularLocation>
</comment>
<evidence type="ECO:0000256" key="6">
    <source>
        <dbReference type="ARBA" id="ARBA00022801"/>
    </source>
</evidence>
<dbReference type="AlphaFoldDB" id="A0A919YU20"/>
<evidence type="ECO:0000256" key="1">
    <source>
        <dbReference type="ARBA" id="ARBA00000677"/>
    </source>
</evidence>
<dbReference type="GO" id="GO:0006465">
    <property type="term" value="P:signal peptide processing"/>
    <property type="evidence" value="ECO:0007669"/>
    <property type="project" value="InterPro"/>
</dbReference>
<name>A0A919YU20_9BACL</name>
<keyword evidence="8" id="KW-0472">Membrane</keyword>
<dbReference type="GO" id="GO:0005886">
    <property type="term" value="C:plasma membrane"/>
    <property type="evidence" value="ECO:0007669"/>
    <property type="project" value="UniProtKB-SubCell"/>
</dbReference>
<evidence type="ECO:0000256" key="2">
    <source>
        <dbReference type="ARBA" id="ARBA00004401"/>
    </source>
</evidence>
<accession>A0A919YU20</accession>
<evidence type="ECO:0000256" key="7">
    <source>
        <dbReference type="PIRSR" id="PIRSR600223-1"/>
    </source>
</evidence>
<keyword evidence="6 8" id="KW-0378">Hydrolase</keyword>
<reference evidence="11" key="1">
    <citation type="submission" date="2021-03" db="EMBL/GenBank/DDBJ databases">
        <title>Antimicrobial resistance genes in bacteria isolated from Japanese honey, and their potential for conferring macrolide and lincosamide resistance in the American foulbrood pathogen Paenibacillus larvae.</title>
        <authorList>
            <person name="Okamoto M."/>
            <person name="Kumagai M."/>
            <person name="Kanamori H."/>
            <person name="Takamatsu D."/>
        </authorList>
    </citation>
    <scope>NUCLEOTIDE SEQUENCE</scope>
    <source>
        <strain evidence="11">J40TS1</strain>
    </source>
</reference>
<evidence type="ECO:0000313" key="12">
    <source>
        <dbReference type="Proteomes" id="UP000683139"/>
    </source>
</evidence>
<dbReference type="PANTHER" id="PTHR43390">
    <property type="entry name" value="SIGNAL PEPTIDASE I"/>
    <property type="match status" value="1"/>
</dbReference>
<feature type="domain" description="Peptidase S26" evidence="10">
    <location>
        <begin position="6"/>
        <end position="166"/>
    </location>
</feature>
<dbReference type="NCBIfam" id="TIGR02227">
    <property type="entry name" value="sigpep_I_bact"/>
    <property type="match status" value="1"/>
</dbReference>
<dbReference type="SUPFAM" id="SSF51306">
    <property type="entry name" value="LexA/Signal peptidase"/>
    <property type="match status" value="1"/>
</dbReference>
<dbReference type="PRINTS" id="PR00727">
    <property type="entry name" value="LEADERPTASE"/>
</dbReference>
<dbReference type="Gene3D" id="2.10.109.10">
    <property type="entry name" value="Umud Fragment, subunit A"/>
    <property type="match status" value="1"/>
</dbReference>
<evidence type="ECO:0000313" key="11">
    <source>
        <dbReference type="EMBL" id="GIP19695.1"/>
    </source>
</evidence>
<dbReference type="EMBL" id="BOSE01000020">
    <property type="protein sequence ID" value="GIP19695.1"/>
    <property type="molecule type" value="Genomic_DNA"/>
</dbReference>
<dbReference type="PROSITE" id="PS00501">
    <property type="entry name" value="SPASE_I_1"/>
    <property type="match status" value="1"/>
</dbReference>
<evidence type="ECO:0000256" key="3">
    <source>
        <dbReference type="ARBA" id="ARBA00009370"/>
    </source>
</evidence>
<proteinExistence type="inferred from homology"/>
<dbReference type="GO" id="GO:0004252">
    <property type="term" value="F:serine-type endopeptidase activity"/>
    <property type="evidence" value="ECO:0007669"/>
    <property type="project" value="InterPro"/>
</dbReference>
<keyword evidence="8" id="KW-1133">Transmembrane helix</keyword>
<evidence type="ECO:0000259" key="10">
    <source>
        <dbReference type="Pfam" id="PF10502"/>
    </source>
</evidence>
<evidence type="ECO:0000256" key="8">
    <source>
        <dbReference type="RuleBase" id="RU003993"/>
    </source>
</evidence>
<dbReference type="Proteomes" id="UP000683139">
    <property type="component" value="Unassembled WGS sequence"/>
</dbReference>